<proteinExistence type="predicted"/>
<dbReference type="RefSeq" id="WP_052203454.1">
    <property type="nucleotide sequence ID" value="NZ_CP012342.1"/>
</dbReference>
<name>A0A0K1R9A0_9CORY</name>
<reference evidence="3 4" key="1">
    <citation type="submission" date="2015-08" db="EMBL/GenBank/DDBJ databases">
        <authorList>
            <person name="Babu N.S."/>
            <person name="Beckwith C.J."/>
            <person name="Beseler K.G."/>
            <person name="Brison A."/>
            <person name="Carone J.V."/>
            <person name="Caskin T.P."/>
            <person name="Diamond M."/>
            <person name="Durham M.E."/>
            <person name="Foxe J.M."/>
            <person name="Go M."/>
            <person name="Henderson B.A."/>
            <person name="Jones I.B."/>
            <person name="McGettigan J.A."/>
            <person name="Micheletti S.J."/>
            <person name="Nasrallah M.E."/>
            <person name="Ortiz D."/>
            <person name="Piller C.R."/>
            <person name="Privatt S.R."/>
            <person name="Schneider S.L."/>
            <person name="Sharp S."/>
            <person name="Smith T.C."/>
            <person name="Stanton J.D."/>
            <person name="Ullery H.E."/>
            <person name="Wilson R.J."/>
            <person name="Serrano M.G."/>
            <person name="Buck G."/>
            <person name="Lee V."/>
            <person name="Wang Y."/>
            <person name="Carvalho R."/>
            <person name="Voegtly L."/>
            <person name="Shi R."/>
            <person name="Duckworth R."/>
            <person name="Johnson A."/>
            <person name="Loviza R."/>
            <person name="Walstead R."/>
            <person name="Shah Z."/>
            <person name="Kiflezghi M."/>
            <person name="Wade K."/>
            <person name="Ball S.L."/>
            <person name="Bradley K.W."/>
            <person name="Asai D.J."/>
            <person name="Bowman C.A."/>
            <person name="Russell D.A."/>
            <person name="Pope W.H."/>
            <person name="Jacobs-Sera D."/>
            <person name="Hendrix R.W."/>
            <person name="Hatfull G.F."/>
        </authorList>
    </citation>
    <scope>NUCLEOTIDE SEQUENCE [LARGE SCALE GENOMIC DNA]</scope>
    <source>
        <strain evidence="3 4">PUDD_83A45</strain>
    </source>
</reference>
<dbReference type="InterPro" id="IPR011089">
    <property type="entry name" value="GmrSD_C"/>
</dbReference>
<evidence type="ECO:0000259" key="2">
    <source>
        <dbReference type="Pfam" id="PF07510"/>
    </source>
</evidence>
<dbReference type="PANTHER" id="PTHR35149:SF2">
    <property type="entry name" value="DUF262 DOMAIN-CONTAINING PROTEIN"/>
    <property type="match status" value="1"/>
</dbReference>
<organism evidence="3 4">
    <name type="scientific">Corynebacterium riegelii</name>
    <dbReference type="NCBI Taxonomy" id="156976"/>
    <lineage>
        <taxon>Bacteria</taxon>
        <taxon>Bacillati</taxon>
        <taxon>Actinomycetota</taxon>
        <taxon>Actinomycetes</taxon>
        <taxon>Mycobacteriales</taxon>
        <taxon>Corynebacteriaceae</taxon>
        <taxon>Corynebacterium</taxon>
    </lineage>
</organism>
<dbReference type="InterPro" id="IPR004919">
    <property type="entry name" value="GmrSD_N"/>
</dbReference>
<dbReference type="Proteomes" id="UP000060016">
    <property type="component" value="Chromosome"/>
</dbReference>
<dbReference type="STRING" id="156976.AK829_00935"/>
<feature type="domain" description="GmrSD restriction endonucleases C-terminal" evidence="2">
    <location>
        <begin position="404"/>
        <end position="543"/>
    </location>
</feature>
<dbReference type="PANTHER" id="PTHR35149">
    <property type="entry name" value="SLL5132 PROTEIN"/>
    <property type="match status" value="1"/>
</dbReference>
<gene>
    <name evidence="3" type="ORF">AK829_00935</name>
</gene>
<keyword evidence="4" id="KW-1185">Reference proteome</keyword>
<dbReference type="KEGG" id="crie:AK829_00935"/>
<feature type="domain" description="GmrSD restriction endonucleases N-terminal" evidence="1">
    <location>
        <begin position="8"/>
        <end position="214"/>
    </location>
</feature>
<evidence type="ECO:0000313" key="4">
    <source>
        <dbReference type="Proteomes" id="UP000060016"/>
    </source>
</evidence>
<accession>A0A0K1R9A0</accession>
<dbReference type="AlphaFoldDB" id="A0A0K1R9A0"/>
<evidence type="ECO:0000313" key="3">
    <source>
        <dbReference type="EMBL" id="AKV57973.1"/>
    </source>
</evidence>
<dbReference type="Pfam" id="PF07510">
    <property type="entry name" value="GmrSD_C"/>
    <property type="match status" value="1"/>
</dbReference>
<sequence length="801" mass="91472">MQGARPIIQVFDGQHRELIIPVYQRNYDWQRKQCEQLFDDLEAIIREGREAHFFGAIVGGGTSFEWLVIDGQQRLTTVSILMLALAKAIENGDIRADDESLGVKIVDSFLMIGDQRQEVRFKLKPVKDDKKAYDALFGEPSGYVAASNITANFKYFQDRLRATAYTADEVWGAIEKLQVMLLELDKDDDPQRIFESLNSTGLDLTEADKVRNFILMGHAPKVQEKLYENLWNPIEANAKFRTSAFIRRYLTTKYARTPREKDVYEEFKKYVKRSGKGTEQVLEELYEFSRYYNEIQELNTGLAKADRILRRMQPILGDVTLPFLMPVLRDVHAGYITEDDFCNVLSIIESFIARRFIIEMPTNALNKIFATVYSEVTKLRKDNDTFADVFAWVIRRRTSSGRVPSDSEVRAALETRNMYNIKSSWRNYIYDVLENGNSRDTRDIAQSLESGDISIEHIMPQTLTEEWKTALGPDAERIHSEWLHRIGNLTVTGYNSSYSNKPFSVKKSTDKGFDSSPYRLNHRLKETTTWGEAEMQQRTEDIVTAALDYWRMPTTTFTPPQTVLPTEAMGDSGEFTGRWIVGIQYQDFSKTVSTWADMVVALLQHLLRDHRSELLALSNDAALLHTEFDPERLPRGRRVVDDALAVDVGNSTSVKMGLLRFIFSRLDLDADELEFRFRATDQDDADEPEQPAAKYDGLLKFVAELDEAAELQSPLEDTDALRAQFMEEFAKYTPEAPDASVANLTLLQITEQVSPESATELQAISVIQKVIQAAQFVGPTVIHDAIIDGALTQWVRRLEAF</sequence>
<protein>
    <recommendedName>
        <fullName evidence="5">DUF262 domain-containing protein</fullName>
    </recommendedName>
</protein>
<dbReference type="PATRIC" id="fig|156976.3.peg.181"/>
<evidence type="ECO:0000259" key="1">
    <source>
        <dbReference type="Pfam" id="PF03235"/>
    </source>
</evidence>
<dbReference type="EMBL" id="CP012342">
    <property type="protein sequence ID" value="AKV57973.1"/>
    <property type="molecule type" value="Genomic_DNA"/>
</dbReference>
<evidence type="ECO:0008006" key="5">
    <source>
        <dbReference type="Google" id="ProtNLM"/>
    </source>
</evidence>
<dbReference type="Pfam" id="PF03235">
    <property type="entry name" value="GmrSD_N"/>
    <property type="match status" value="1"/>
</dbReference>